<dbReference type="PANTHER" id="PTHR10632">
    <property type="entry name" value="SULFIDE:QUINONE OXIDOREDUCTASE"/>
    <property type="match status" value="1"/>
</dbReference>
<dbReference type="GO" id="GO:0071949">
    <property type="term" value="F:FAD binding"/>
    <property type="evidence" value="ECO:0007669"/>
    <property type="project" value="TreeGrafter"/>
</dbReference>
<protein>
    <submittedName>
        <fullName evidence="8">Sulfide:quinone oxidoreductase</fullName>
    </submittedName>
</protein>
<dbReference type="InterPro" id="IPR023753">
    <property type="entry name" value="FAD/NAD-binding_dom"/>
</dbReference>
<proteinExistence type="predicted"/>
<evidence type="ECO:0000256" key="6">
    <source>
        <dbReference type="ARBA" id="ARBA00023002"/>
    </source>
</evidence>
<evidence type="ECO:0000256" key="1">
    <source>
        <dbReference type="ARBA" id="ARBA00001974"/>
    </source>
</evidence>
<dbReference type="GO" id="GO:0070224">
    <property type="term" value="F:sulfide:quinone oxidoreductase activity"/>
    <property type="evidence" value="ECO:0007669"/>
    <property type="project" value="TreeGrafter"/>
</dbReference>
<evidence type="ECO:0000313" key="8">
    <source>
        <dbReference type="EMBL" id="SEI77785.1"/>
    </source>
</evidence>
<organism evidence="8 9">
    <name type="scientific">Cyclobacterium xiamenense</name>
    <dbReference type="NCBI Taxonomy" id="1297121"/>
    <lineage>
        <taxon>Bacteria</taxon>
        <taxon>Pseudomonadati</taxon>
        <taxon>Bacteroidota</taxon>
        <taxon>Cytophagia</taxon>
        <taxon>Cytophagales</taxon>
        <taxon>Cyclobacteriaceae</taxon>
        <taxon>Cyclobacterium</taxon>
    </lineage>
</organism>
<dbReference type="RefSeq" id="WP_092168359.1">
    <property type="nucleotide sequence ID" value="NZ_FNZH01000001.1"/>
</dbReference>
<dbReference type="GO" id="GO:0048038">
    <property type="term" value="F:quinone binding"/>
    <property type="evidence" value="ECO:0007669"/>
    <property type="project" value="UniProtKB-KW"/>
</dbReference>
<sequence length="420" mass="46926">MKNYKILIVGGGTAGIMVAARLKRADKQLQMAIIEPSEKHYYQPAWTLVGAGTFDMEKTIRDEAQYIPEGVDWIKDAATSIDPENKVVGTQSSGQFSYDYLVVAPGLVMNLDGIEGLRESLGKDGVCSNYVDPEYTWEVLQNFKGGNAVFTQPATPIKCGGAPQKIMYLAEDYLRKNGLRDKSNVIFATPGTVIFGVKAFADTLNKIIQERDIFFKPFYTPVKIDSKNKKIHFKYSQSGINSCVGTEDSSIREEIVGETEIVMPYDMLHLAPPQEAPRFIQDSPIAHQDGPSKGWVKVDINTMQHLDYPDIFALGDVAALPTAKTGAAIRKQAPVVAENLLHLIKNNKLGEKIYEGYSSCPLVTGYGKMVLAEFKYDNVRDSDPLLSKLFDTSKELYPMWLLKKYGLPYLYWNRMLKGKM</sequence>
<gene>
    <name evidence="8" type="ORF">SAMN05192553_101247</name>
</gene>
<dbReference type="PRINTS" id="PR00368">
    <property type="entry name" value="FADPNR"/>
</dbReference>
<keyword evidence="5" id="KW-0809">Transit peptide</keyword>
<dbReference type="SUPFAM" id="SSF51905">
    <property type="entry name" value="FAD/NAD(P)-binding domain"/>
    <property type="match status" value="2"/>
</dbReference>
<name>A0A1H6TNI9_9BACT</name>
<dbReference type="PANTHER" id="PTHR10632:SF2">
    <property type="entry name" value="SULFIDE:QUINONE OXIDOREDUCTASE, MITOCHONDRIAL"/>
    <property type="match status" value="1"/>
</dbReference>
<dbReference type="InterPro" id="IPR015904">
    <property type="entry name" value="Sulphide_quinone_reductase"/>
</dbReference>
<dbReference type="EMBL" id="FNZH01000001">
    <property type="protein sequence ID" value="SEI77785.1"/>
    <property type="molecule type" value="Genomic_DNA"/>
</dbReference>
<evidence type="ECO:0000256" key="5">
    <source>
        <dbReference type="ARBA" id="ARBA00022946"/>
    </source>
</evidence>
<keyword evidence="6" id="KW-0560">Oxidoreductase</keyword>
<comment type="cofactor">
    <cofactor evidence="1">
        <name>FAD</name>
        <dbReference type="ChEBI" id="CHEBI:57692"/>
    </cofactor>
</comment>
<dbReference type="Gene3D" id="3.50.50.60">
    <property type="entry name" value="FAD/NAD(P)-binding domain"/>
    <property type="match status" value="2"/>
</dbReference>
<dbReference type="STRING" id="1416801.SAMN05192553_101247"/>
<dbReference type="AlphaFoldDB" id="A0A1H6TNI9"/>
<reference evidence="9" key="1">
    <citation type="submission" date="2016-10" db="EMBL/GenBank/DDBJ databases">
        <authorList>
            <person name="Varghese N."/>
            <person name="Submissions S."/>
        </authorList>
    </citation>
    <scope>NUCLEOTIDE SEQUENCE [LARGE SCALE GENOMIC DNA]</scope>
    <source>
        <strain evidence="9">IBRC-M 10761</strain>
    </source>
</reference>
<dbReference type="GO" id="GO:0070221">
    <property type="term" value="P:sulfide oxidation, using sulfide:quinone oxidoreductase"/>
    <property type="evidence" value="ECO:0007669"/>
    <property type="project" value="TreeGrafter"/>
</dbReference>
<keyword evidence="2" id="KW-0285">Flavoprotein</keyword>
<evidence type="ECO:0000313" key="9">
    <source>
        <dbReference type="Proteomes" id="UP000199403"/>
    </source>
</evidence>
<dbReference type="InterPro" id="IPR036188">
    <property type="entry name" value="FAD/NAD-bd_sf"/>
</dbReference>
<feature type="domain" description="FAD/NAD(P)-binding" evidence="7">
    <location>
        <begin position="4"/>
        <end position="121"/>
    </location>
</feature>
<evidence type="ECO:0000256" key="2">
    <source>
        <dbReference type="ARBA" id="ARBA00022630"/>
    </source>
</evidence>
<dbReference type="Proteomes" id="UP000199403">
    <property type="component" value="Unassembled WGS sequence"/>
</dbReference>
<keyword evidence="4" id="KW-0274">FAD</keyword>
<keyword evidence="3" id="KW-0874">Quinone</keyword>
<keyword evidence="9" id="KW-1185">Reference proteome</keyword>
<evidence type="ECO:0000259" key="7">
    <source>
        <dbReference type="Pfam" id="PF07992"/>
    </source>
</evidence>
<dbReference type="OrthoDB" id="9805710at2"/>
<dbReference type="Pfam" id="PF07992">
    <property type="entry name" value="Pyr_redox_2"/>
    <property type="match status" value="1"/>
</dbReference>
<evidence type="ECO:0000256" key="3">
    <source>
        <dbReference type="ARBA" id="ARBA00022719"/>
    </source>
</evidence>
<evidence type="ECO:0000256" key="4">
    <source>
        <dbReference type="ARBA" id="ARBA00022827"/>
    </source>
</evidence>
<dbReference type="FunFam" id="3.50.50.60:FF:000034">
    <property type="entry name" value="sulfide:quinone oxidoreductase, mitochondrial"/>
    <property type="match status" value="1"/>
</dbReference>
<accession>A0A1H6TNI9</accession>